<keyword evidence="2" id="KW-1185">Reference proteome</keyword>
<dbReference type="OrthoDB" id="2439059at2759"/>
<evidence type="ECO:0000313" key="1">
    <source>
        <dbReference type="EMBL" id="PWA49074.1"/>
    </source>
</evidence>
<dbReference type="Proteomes" id="UP000245207">
    <property type="component" value="Unassembled WGS sequence"/>
</dbReference>
<gene>
    <name evidence="1" type="ORF">CTI12_AA485010</name>
</gene>
<organism evidence="1 2">
    <name type="scientific">Artemisia annua</name>
    <name type="common">Sweet wormwood</name>
    <dbReference type="NCBI Taxonomy" id="35608"/>
    <lineage>
        <taxon>Eukaryota</taxon>
        <taxon>Viridiplantae</taxon>
        <taxon>Streptophyta</taxon>
        <taxon>Embryophyta</taxon>
        <taxon>Tracheophyta</taxon>
        <taxon>Spermatophyta</taxon>
        <taxon>Magnoliopsida</taxon>
        <taxon>eudicotyledons</taxon>
        <taxon>Gunneridae</taxon>
        <taxon>Pentapetalae</taxon>
        <taxon>asterids</taxon>
        <taxon>campanulids</taxon>
        <taxon>Asterales</taxon>
        <taxon>Asteraceae</taxon>
        <taxon>Asteroideae</taxon>
        <taxon>Anthemideae</taxon>
        <taxon>Artemisiinae</taxon>
        <taxon>Artemisia</taxon>
    </lineage>
</organism>
<evidence type="ECO:0000313" key="2">
    <source>
        <dbReference type="Proteomes" id="UP000245207"/>
    </source>
</evidence>
<comment type="caution">
    <text evidence="1">The sequence shown here is derived from an EMBL/GenBank/DDBJ whole genome shotgun (WGS) entry which is preliminary data.</text>
</comment>
<dbReference type="STRING" id="35608.A0A2U1LJ99"/>
<name>A0A2U1LJ99_ARTAN</name>
<reference evidence="1 2" key="1">
    <citation type="journal article" date="2018" name="Mol. Plant">
        <title>The genome of Artemisia annua provides insight into the evolution of Asteraceae family and artemisinin biosynthesis.</title>
        <authorList>
            <person name="Shen Q."/>
            <person name="Zhang L."/>
            <person name="Liao Z."/>
            <person name="Wang S."/>
            <person name="Yan T."/>
            <person name="Shi P."/>
            <person name="Liu M."/>
            <person name="Fu X."/>
            <person name="Pan Q."/>
            <person name="Wang Y."/>
            <person name="Lv Z."/>
            <person name="Lu X."/>
            <person name="Zhang F."/>
            <person name="Jiang W."/>
            <person name="Ma Y."/>
            <person name="Chen M."/>
            <person name="Hao X."/>
            <person name="Li L."/>
            <person name="Tang Y."/>
            <person name="Lv G."/>
            <person name="Zhou Y."/>
            <person name="Sun X."/>
            <person name="Brodelius P.E."/>
            <person name="Rose J.K.C."/>
            <person name="Tang K."/>
        </authorList>
    </citation>
    <scope>NUCLEOTIDE SEQUENCE [LARGE SCALE GENOMIC DNA]</scope>
    <source>
        <strain evidence="2">cv. Huhao1</strain>
        <tissue evidence="1">Leaf</tissue>
    </source>
</reference>
<protein>
    <submittedName>
        <fullName evidence="1">Uncharacterized protein</fullName>
    </submittedName>
</protein>
<sequence length="200" mass="22803">MSLQVHLPNNQLVSFSEDNVMTDILEKERDTILMLTAFFELNKTDVNARHTFCTAALERGLIKSDCYISDCLRVSSMHEMPDPLRRLFTTLIFCEPGDGHKLWNDHYESLSEDYILDCASVKRVQNMVLTDISSIIQSMGKSLSDFDLPNITADISPSMLPFYCSMPHIFKKLSTLILENSAKLQHEPQRTNTEIANKPN</sequence>
<dbReference type="AlphaFoldDB" id="A0A2U1LJ99"/>
<accession>A0A2U1LJ99</accession>
<proteinExistence type="predicted"/>
<dbReference type="EMBL" id="PKPP01009091">
    <property type="protein sequence ID" value="PWA49074.1"/>
    <property type="molecule type" value="Genomic_DNA"/>
</dbReference>